<dbReference type="EMBL" id="BAAANN010000019">
    <property type="protein sequence ID" value="GAA1969050.1"/>
    <property type="molecule type" value="Genomic_DNA"/>
</dbReference>
<dbReference type="RefSeq" id="WP_344422839.1">
    <property type="nucleotide sequence ID" value="NZ_BAAANN010000019.1"/>
</dbReference>
<proteinExistence type="predicted"/>
<accession>A0ABN2RH42</accession>
<dbReference type="Gene3D" id="3.40.50.720">
    <property type="entry name" value="NAD(P)-binding Rossmann-like Domain"/>
    <property type="match status" value="1"/>
</dbReference>
<evidence type="ECO:0000313" key="1">
    <source>
        <dbReference type="EMBL" id="GAA1969050.1"/>
    </source>
</evidence>
<keyword evidence="2" id="KW-1185">Reference proteome</keyword>
<evidence type="ECO:0000313" key="2">
    <source>
        <dbReference type="Proteomes" id="UP001501116"/>
    </source>
</evidence>
<dbReference type="Pfam" id="PF00106">
    <property type="entry name" value="adh_short"/>
    <property type="match status" value="1"/>
</dbReference>
<dbReference type="SUPFAM" id="SSF51735">
    <property type="entry name" value="NAD(P)-binding Rossmann-fold domains"/>
    <property type="match status" value="1"/>
</dbReference>
<comment type="caution">
    <text evidence="1">The sequence shown here is derived from an EMBL/GenBank/DDBJ whole genome shotgun (WGS) entry which is preliminary data.</text>
</comment>
<dbReference type="InterPro" id="IPR002347">
    <property type="entry name" value="SDR_fam"/>
</dbReference>
<dbReference type="Proteomes" id="UP001501116">
    <property type="component" value="Unassembled WGS sequence"/>
</dbReference>
<reference evidence="1 2" key="1">
    <citation type="journal article" date="2019" name="Int. J. Syst. Evol. Microbiol.">
        <title>The Global Catalogue of Microorganisms (GCM) 10K type strain sequencing project: providing services to taxonomists for standard genome sequencing and annotation.</title>
        <authorList>
            <consortium name="The Broad Institute Genomics Platform"/>
            <consortium name="The Broad Institute Genome Sequencing Center for Infectious Disease"/>
            <person name="Wu L."/>
            <person name="Ma J."/>
        </authorList>
    </citation>
    <scope>NUCLEOTIDE SEQUENCE [LARGE SCALE GENOMIC DNA]</scope>
    <source>
        <strain evidence="1 2">JCM 14545</strain>
    </source>
</reference>
<gene>
    <name evidence="1" type="ORF">GCM10009754_47810</name>
</gene>
<name>A0ABN2RH42_9PSEU</name>
<dbReference type="PANTHER" id="PTHR44147">
    <property type="entry name" value="DEHYDROGENASE/REDUCTASE SDR FAMILY MEMBER 1"/>
    <property type="match status" value="1"/>
</dbReference>
<sequence>MNSLAGKIAVVTGATRGCGRAIAVELGRAGATVYVTGRTTRTTSSPMNRAETIEDTADLVDAAGGTGVAVRCDFTSVSDVDALRAKIEAEAGRIDVLVDDVWGGDPLVDFDSAGSPLSRYWGSSLDNALLLVHNALDTHLIALHRLLPLVVKQEGGLVLEVTDGDNDDYVGAGIPYYLAKCGVRAIGRALGAELAKDNCTGMTVTPGFLRSEMMLDTFGVTEETWRDAVGTTAPVDFAISETPAYLGRGVAALAMDEKVSRFAGRTLASWTLMHEYDLTDADGSKPDFGRWMAEVRDAGLDPEAVDHAEFR</sequence>
<dbReference type="PANTHER" id="PTHR44147:SF2">
    <property type="entry name" value="DEHYDROGENASE_REDUCTASE SDR FAMILY MEMBER 1"/>
    <property type="match status" value="1"/>
</dbReference>
<dbReference type="InterPro" id="IPR036291">
    <property type="entry name" value="NAD(P)-bd_dom_sf"/>
</dbReference>
<organism evidence="1 2">
    <name type="scientific">Amycolatopsis minnesotensis</name>
    <dbReference type="NCBI Taxonomy" id="337894"/>
    <lineage>
        <taxon>Bacteria</taxon>
        <taxon>Bacillati</taxon>
        <taxon>Actinomycetota</taxon>
        <taxon>Actinomycetes</taxon>
        <taxon>Pseudonocardiales</taxon>
        <taxon>Pseudonocardiaceae</taxon>
        <taxon>Amycolatopsis</taxon>
    </lineage>
</organism>
<dbReference type="PRINTS" id="PR00081">
    <property type="entry name" value="GDHRDH"/>
</dbReference>
<protein>
    <submittedName>
        <fullName evidence="1">SDR family NAD(P)-dependent oxidoreductase</fullName>
    </submittedName>
</protein>
<dbReference type="NCBIfam" id="NF006159">
    <property type="entry name" value="PRK08303.1"/>
    <property type="match status" value="1"/>
</dbReference>